<comment type="subcellular location">
    <subcellularLocation>
        <location evidence="7">Cytoplasm</location>
    </subcellularLocation>
</comment>
<dbReference type="GO" id="GO:0004139">
    <property type="term" value="F:deoxyribose-phosphate aldolase activity"/>
    <property type="evidence" value="ECO:0007669"/>
    <property type="project" value="UniProtKB-UniRule"/>
</dbReference>
<dbReference type="Proteomes" id="UP000436284">
    <property type="component" value="Unassembled WGS sequence"/>
</dbReference>
<dbReference type="InterPro" id="IPR002915">
    <property type="entry name" value="DeoC/FbaB/LacD_aldolase"/>
</dbReference>
<name>A0A6N8TYJ2_9STAP</name>
<comment type="similarity">
    <text evidence="1 7">Belongs to the DeoC/FbaB aldolase family. DeoC type 1 subfamily.</text>
</comment>
<dbReference type="InterPro" id="IPR013785">
    <property type="entry name" value="Aldolase_TIM"/>
</dbReference>
<evidence type="ECO:0000313" key="8">
    <source>
        <dbReference type="EMBL" id="MXQ50087.1"/>
    </source>
</evidence>
<evidence type="ECO:0000256" key="2">
    <source>
        <dbReference type="ARBA" id="ARBA00022490"/>
    </source>
</evidence>
<keyword evidence="4 7" id="KW-0704">Schiff base</keyword>
<proteinExistence type="inferred from homology"/>
<dbReference type="GO" id="GO:0009264">
    <property type="term" value="P:deoxyribonucleotide catabolic process"/>
    <property type="evidence" value="ECO:0007669"/>
    <property type="project" value="UniProtKB-UniRule"/>
</dbReference>
<protein>
    <recommendedName>
        <fullName evidence="7">Deoxyribose-phosphate aldolase</fullName>
        <shortName evidence="7">DERA</shortName>
        <ecNumber evidence="7">4.1.2.4</ecNumber>
    </recommendedName>
    <alternativeName>
        <fullName evidence="7">2-deoxy-D-ribose 5-phosphate aldolase</fullName>
    </alternativeName>
    <alternativeName>
        <fullName evidence="7">Phosphodeoxyriboaldolase</fullName>
        <shortName evidence="7">Deoxyriboaldolase</shortName>
    </alternativeName>
</protein>
<dbReference type="AlphaFoldDB" id="A0A6N8TYJ2"/>
<keyword evidence="2 7" id="KW-0963">Cytoplasm</keyword>
<dbReference type="SUPFAM" id="SSF51569">
    <property type="entry name" value="Aldolase"/>
    <property type="match status" value="1"/>
</dbReference>
<gene>
    <name evidence="7 8" type="primary">deoC</name>
    <name evidence="8" type="ORF">GQ671_02075</name>
</gene>
<evidence type="ECO:0000256" key="4">
    <source>
        <dbReference type="ARBA" id="ARBA00023270"/>
    </source>
</evidence>
<dbReference type="InterPro" id="IPR011343">
    <property type="entry name" value="DeoC"/>
</dbReference>
<dbReference type="EC" id="4.1.2.4" evidence="7"/>
<evidence type="ECO:0000256" key="6">
    <source>
        <dbReference type="ARBA" id="ARBA00056337"/>
    </source>
</evidence>
<comment type="catalytic activity">
    <reaction evidence="5 7">
        <text>2-deoxy-D-ribose 5-phosphate = D-glyceraldehyde 3-phosphate + acetaldehyde</text>
        <dbReference type="Rhea" id="RHEA:12821"/>
        <dbReference type="ChEBI" id="CHEBI:15343"/>
        <dbReference type="ChEBI" id="CHEBI:59776"/>
        <dbReference type="ChEBI" id="CHEBI:62877"/>
        <dbReference type="EC" id="4.1.2.4"/>
    </reaction>
</comment>
<dbReference type="EMBL" id="WUUK01000001">
    <property type="protein sequence ID" value="MXQ50087.1"/>
    <property type="molecule type" value="Genomic_DNA"/>
</dbReference>
<dbReference type="HAMAP" id="MF_00114">
    <property type="entry name" value="DeoC_type1"/>
    <property type="match status" value="1"/>
</dbReference>
<organism evidence="8 9">
    <name type="scientific">Salinicoccus hispanicus</name>
    <dbReference type="NCBI Taxonomy" id="157225"/>
    <lineage>
        <taxon>Bacteria</taxon>
        <taxon>Bacillati</taxon>
        <taxon>Bacillota</taxon>
        <taxon>Bacilli</taxon>
        <taxon>Bacillales</taxon>
        <taxon>Staphylococcaceae</taxon>
        <taxon>Salinicoccus</taxon>
    </lineage>
</organism>
<accession>A0A6N8TYJ2</accession>
<dbReference type="NCBIfam" id="TIGR00126">
    <property type="entry name" value="deoC"/>
    <property type="match status" value="1"/>
</dbReference>
<evidence type="ECO:0000256" key="5">
    <source>
        <dbReference type="ARBA" id="ARBA00048791"/>
    </source>
</evidence>
<dbReference type="Gene3D" id="3.20.20.70">
    <property type="entry name" value="Aldolase class I"/>
    <property type="match status" value="1"/>
</dbReference>
<comment type="caution">
    <text evidence="8">The sequence shown here is derived from an EMBL/GenBank/DDBJ whole genome shotgun (WGS) entry which is preliminary data.</text>
</comment>
<dbReference type="GO" id="GO:0006018">
    <property type="term" value="P:2-deoxyribose 1-phosphate catabolic process"/>
    <property type="evidence" value="ECO:0007669"/>
    <property type="project" value="UniProtKB-UniRule"/>
</dbReference>
<feature type="active site" description="Schiff-base intermediate with acetaldehyde" evidence="7">
    <location>
        <position position="154"/>
    </location>
</feature>
<dbReference type="PANTHER" id="PTHR10889">
    <property type="entry name" value="DEOXYRIBOSE-PHOSPHATE ALDOLASE"/>
    <property type="match status" value="1"/>
</dbReference>
<keyword evidence="9" id="KW-1185">Reference proteome</keyword>
<dbReference type="GO" id="GO:0005737">
    <property type="term" value="C:cytoplasm"/>
    <property type="evidence" value="ECO:0007669"/>
    <property type="project" value="UniProtKB-SubCell"/>
</dbReference>
<feature type="active site" description="Proton donor/acceptor" evidence="7">
    <location>
        <position position="183"/>
    </location>
</feature>
<evidence type="ECO:0000256" key="3">
    <source>
        <dbReference type="ARBA" id="ARBA00023239"/>
    </source>
</evidence>
<comment type="function">
    <text evidence="6 7">Catalyzes a reversible aldol reaction between acetaldehyde and D-glyceraldehyde 3-phosphate to generate 2-deoxy-D-ribose 5-phosphate.</text>
</comment>
<dbReference type="PANTHER" id="PTHR10889:SF1">
    <property type="entry name" value="DEOXYRIBOSE-PHOSPHATE ALDOLASE"/>
    <property type="match status" value="1"/>
</dbReference>
<dbReference type="UniPathway" id="UPA00002">
    <property type="reaction ID" value="UER00468"/>
</dbReference>
<dbReference type="InterPro" id="IPR028581">
    <property type="entry name" value="DeoC_typeI"/>
</dbReference>
<dbReference type="RefSeq" id="WP_160653480.1">
    <property type="nucleotide sequence ID" value="NZ_JBHRWU010000001.1"/>
</dbReference>
<dbReference type="CDD" id="cd00959">
    <property type="entry name" value="DeoC"/>
    <property type="match status" value="1"/>
</dbReference>
<dbReference type="OrthoDB" id="9778711at2"/>
<feature type="active site" description="Proton donor/acceptor" evidence="7">
    <location>
        <position position="91"/>
    </location>
</feature>
<comment type="pathway">
    <text evidence="7">Carbohydrate degradation; 2-deoxy-D-ribose 1-phosphate degradation; D-glyceraldehyde 3-phosphate and acetaldehyde from 2-deoxy-alpha-D-ribose 1-phosphate: step 2/2.</text>
</comment>
<evidence type="ECO:0000256" key="7">
    <source>
        <dbReference type="HAMAP-Rule" id="MF_00114"/>
    </source>
</evidence>
<sequence>MAMELSKYIDHTLLKPEVTQDQIFELCQEAMEYDFCSVCVNPAWVTTCKDLLKDSDVKVCTVIGFPLGATTSEVKAFETMNAIQNGADEVDMVINIGALRSGNEDLVFNDIKAVCDAAGQEVLVKVIIETALLDSDEIVKACELSKKCGADFVKTSTGFNGEGAKAEDVTLMRMTVGEDMGVKASGGVRSFEDAKIMIESGATRIGASSGKAIISGGSSESSY</sequence>
<dbReference type="GO" id="GO:0016052">
    <property type="term" value="P:carbohydrate catabolic process"/>
    <property type="evidence" value="ECO:0007669"/>
    <property type="project" value="TreeGrafter"/>
</dbReference>
<evidence type="ECO:0000313" key="9">
    <source>
        <dbReference type="Proteomes" id="UP000436284"/>
    </source>
</evidence>
<reference evidence="8 9" key="1">
    <citation type="submission" date="2019-12" db="EMBL/GenBank/DDBJ databases">
        <title>Salinicoccus cyprini sp. nov., isolated from gastro-intestinal tract of mirror carp, Cyprinus carpio var. specularis, collected from Gobind Sagar Reservoir, Himachal Pradesh, India.</title>
        <authorList>
            <person name="Talwar C."/>
            <person name="Singh A.K."/>
            <person name="Lal R."/>
            <person name="Negi R.K."/>
        </authorList>
    </citation>
    <scope>NUCLEOTIDE SEQUENCE [LARGE SCALE GENOMIC DNA]</scope>
    <source>
        <strain evidence="8 9">J-82</strain>
    </source>
</reference>
<evidence type="ECO:0000256" key="1">
    <source>
        <dbReference type="ARBA" id="ARBA00010936"/>
    </source>
</evidence>
<keyword evidence="3 7" id="KW-0456">Lyase</keyword>
<dbReference type="FunFam" id="3.20.20.70:FF:000044">
    <property type="entry name" value="Deoxyribose-phosphate aldolase"/>
    <property type="match status" value="1"/>
</dbReference>
<dbReference type="PIRSF" id="PIRSF001357">
    <property type="entry name" value="DeoC"/>
    <property type="match status" value="1"/>
</dbReference>
<dbReference type="SMART" id="SM01133">
    <property type="entry name" value="DeoC"/>
    <property type="match status" value="1"/>
</dbReference>
<dbReference type="Pfam" id="PF01791">
    <property type="entry name" value="DeoC"/>
    <property type="match status" value="1"/>
</dbReference>